<feature type="transmembrane region" description="Helical" evidence="2">
    <location>
        <begin position="68"/>
        <end position="87"/>
    </location>
</feature>
<gene>
    <name evidence="3" type="ORF">JQS30_04755</name>
</gene>
<evidence type="ECO:0000313" key="3">
    <source>
        <dbReference type="EMBL" id="QSB06225.1"/>
    </source>
</evidence>
<keyword evidence="2" id="KW-0472">Membrane</keyword>
<protein>
    <submittedName>
        <fullName evidence="3">DUF2631 domain-containing protein</fullName>
    </submittedName>
</protein>
<feature type="region of interest" description="Disordered" evidence="1">
    <location>
        <begin position="1"/>
        <end position="33"/>
    </location>
</feature>
<proteinExistence type="predicted"/>
<dbReference type="AlphaFoldDB" id="A0A895XSL1"/>
<dbReference type="RefSeq" id="WP_213172234.1">
    <property type="nucleotide sequence ID" value="NZ_CP070496.1"/>
</dbReference>
<keyword evidence="2" id="KW-1133">Transmembrane helix</keyword>
<keyword evidence="2" id="KW-0812">Transmembrane</keyword>
<evidence type="ECO:0000256" key="1">
    <source>
        <dbReference type="SAM" id="MobiDB-lite"/>
    </source>
</evidence>
<evidence type="ECO:0000256" key="2">
    <source>
        <dbReference type="SAM" id="Phobius"/>
    </source>
</evidence>
<evidence type="ECO:0000313" key="4">
    <source>
        <dbReference type="Proteomes" id="UP000662939"/>
    </source>
</evidence>
<organism evidence="3 4">
    <name type="scientific">Natronoglycomyces albus</name>
    <dbReference type="NCBI Taxonomy" id="2811108"/>
    <lineage>
        <taxon>Bacteria</taxon>
        <taxon>Bacillati</taxon>
        <taxon>Actinomycetota</taxon>
        <taxon>Actinomycetes</taxon>
        <taxon>Glycomycetales</taxon>
        <taxon>Glycomycetaceae</taxon>
        <taxon>Natronoglycomyces</taxon>
    </lineage>
</organism>
<dbReference type="EMBL" id="CP070496">
    <property type="protein sequence ID" value="QSB06225.1"/>
    <property type="molecule type" value="Genomic_DNA"/>
</dbReference>
<reference evidence="3" key="1">
    <citation type="submission" date="2021-02" db="EMBL/GenBank/DDBJ databases">
        <title>Natronoglycomyces albus gen. nov., sp. nov, a haloalkaliphilic actinobacterium from a soda solonchak soil.</title>
        <authorList>
            <person name="Sorokin D.Y."/>
            <person name="Khijniak T.V."/>
            <person name="Zakharycheva A.P."/>
            <person name="Boueva O.V."/>
            <person name="Ariskina E.V."/>
            <person name="Hahnke R.L."/>
            <person name="Bunk B."/>
            <person name="Sproer C."/>
            <person name="Schumann P."/>
            <person name="Evtushenko L.I."/>
            <person name="Kublanov I.V."/>
        </authorList>
    </citation>
    <scope>NUCLEOTIDE SEQUENCE</scope>
    <source>
        <strain evidence="3">DSM 106290</strain>
    </source>
</reference>
<name>A0A895XSL1_9ACTN</name>
<feature type="transmembrane region" description="Helical" evidence="2">
    <location>
        <begin position="41"/>
        <end position="62"/>
    </location>
</feature>
<dbReference type="KEGG" id="nav:JQS30_04755"/>
<keyword evidence="4" id="KW-1185">Reference proteome</keyword>
<accession>A0A895XSL1</accession>
<sequence>MARKTMLHSAEKSAHPEVTTMAGGEEPVLSPAQRKPTSRKVLYSTLLVTAGIVLTFLLGNHTGRIEDFFVILTAAGIVGFVVLDWWMRRTGLRD</sequence>
<dbReference type="Proteomes" id="UP000662939">
    <property type="component" value="Chromosome"/>
</dbReference>